<protein>
    <submittedName>
        <fullName evidence="1">Uncharacterized protein</fullName>
    </submittedName>
</protein>
<dbReference type="RefSeq" id="WP_232073675.1">
    <property type="nucleotide sequence ID" value="NZ_AP022587.1"/>
</dbReference>
<keyword evidence="2" id="KW-1185">Reference proteome</keyword>
<reference evidence="1 2" key="1">
    <citation type="journal article" date="2019" name="Emerg. Microbes Infect.">
        <title>Comprehensive subspecies identification of 175 nontuberculous mycobacteria species based on 7547 genomic profiles.</title>
        <authorList>
            <person name="Matsumoto Y."/>
            <person name="Kinjo T."/>
            <person name="Motooka D."/>
            <person name="Nabeya D."/>
            <person name="Jung N."/>
            <person name="Uechi K."/>
            <person name="Horii T."/>
            <person name="Iida T."/>
            <person name="Fujita J."/>
            <person name="Nakamura S."/>
        </authorList>
    </citation>
    <scope>NUCLEOTIDE SEQUENCE [LARGE SCALE GENOMIC DNA]</scope>
    <source>
        <strain evidence="1 2">JCM 17783</strain>
    </source>
</reference>
<name>A0A7I7Q892_9MYCO</name>
<evidence type="ECO:0000313" key="1">
    <source>
        <dbReference type="EMBL" id="BBY22256.1"/>
    </source>
</evidence>
<dbReference type="AlphaFoldDB" id="A0A7I7Q892"/>
<evidence type="ECO:0000313" key="2">
    <source>
        <dbReference type="Proteomes" id="UP000467130"/>
    </source>
</evidence>
<accession>A0A7I7Q892</accession>
<dbReference type="Proteomes" id="UP000467130">
    <property type="component" value="Chromosome"/>
</dbReference>
<dbReference type="EMBL" id="AP022587">
    <property type="protein sequence ID" value="BBY22256.1"/>
    <property type="molecule type" value="Genomic_DNA"/>
</dbReference>
<organism evidence="1 2">
    <name type="scientific">Mycobacterium stomatepiae</name>
    <dbReference type="NCBI Taxonomy" id="470076"/>
    <lineage>
        <taxon>Bacteria</taxon>
        <taxon>Bacillati</taxon>
        <taxon>Actinomycetota</taxon>
        <taxon>Actinomycetes</taxon>
        <taxon>Mycobacteriales</taxon>
        <taxon>Mycobacteriaceae</taxon>
        <taxon>Mycobacterium</taxon>
        <taxon>Mycobacterium simiae complex</taxon>
    </lineage>
</organism>
<gene>
    <name evidence="1" type="ORF">MSTO_24610</name>
</gene>
<dbReference type="KEGG" id="msto:MSTO_24610"/>
<proteinExistence type="predicted"/>
<sequence length="102" mass="9855">MDEDQDSGARVGSSDADVVQASVDAQGDDAGLVDAVAADAVVAVGAVCWVGFGAGGVGDCWGGVVGQGAVWAAVVVGLDEGVELVLQLGQGCGAGLMGEPFF</sequence>